<sequence>MAKKNSKDAHRIRGSKEKQSLLAGSAGGYTFKDIKRRAISLGMPFPDAAESDYFALSSFIHKSNNKPDNSLIDQYDKWVERQLDAKGVSKNDPIRNYRLKLGFLGDSETEGGGKKTLRPKGLERPKKPKKERDDQGLWKGTKKSYTFELASKGMALERITRRVLKKFPDANPKSVSQWYRAYLRKHKS</sequence>
<protein>
    <submittedName>
        <fullName evidence="2">Uncharacterized protein</fullName>
    </submittedName>
</protein>
<feature type="region of interest" description="Disordered" evidence="1">
    <location>
        <begin position="104"/>
        <end position="138"/>
    </location>
</feature>
<organism evidence="2">
    <name type="scientific">Myoviridae sp. ctx322</name>
    <dbReference type="NCBI Taxonomy" id="2826711"/>
    <lineage>
        <taxon>Viruses</taxon>
        <taxon>Duplodnaviria</taxon>
        <taxon>Heunggongvirae</taxon>
        <taxon>Uroviricota</taxon>
        <taxon>Caudoviricetes</taxon>
    </lineage>
</organism>
<proteinExistence type="predicted"/>
<reference evidence="2" key="1">
    <citation type="journal article" date="2021" name="Proc. Natl. Acad. Sci. U.S.A.">
        <title>A Catalog of Tens of Thousands of Viruses from Human Metagenomes Reveals Hidden Associations with Chronic Diseases.</title>
        <authorList>
            <person name="Tisza M.J."/>
            <person name="Buck C.B."/>
        </authorList>
    </citation>
    <scope>NUCLEOTIDE SEQUENCE</scope>
    <source>
        <strain evidence="2">Ctx322</strain>
    </source>
</reference>
<name>A0A8S5NBC1_9CAUD</name>
<dbReference type="EMBL" id="BK015115">
    <property type="protein sequence ID" value="DAD91538.1"/>
    <property type="molecule type" value="Genomic_DNA"/>
</dbReference>
<feature type="compositionally biased region" description="Basic and acidic residues" evidence="1">
    <location>
        <begin position="120"/>
        <end position="136"/>
    </location>
</feature>
<feature type="region of interest" description="Disordered" evidence="1">
    <location>
        <begin position="1"/>
        <end position="20"/>
    </location>
</feature>
<evidence type="ECO:0000313" key="2">
    <source>
        <dbReference type="EMBL" id="DAD91538.1"/>
    </source>
</evidence>
<accession>A0A8S5NBC1</accession>
<feature type="compositionally biased region" description="Basic and acidic residues" evidence="1">
    <location>
        <begin position="1"/>
        <end position="19"/>
    </location>
</feature>
<evidence type="ECO:0000256" key="1">
    <source>
        <dbReference type="SAM" id="MobiDB-lite"/>
    </source>
</evidence>